<name>A0A401J8V7_SPHXE</name>
<keyword evidence="3 6" id="KW-0561">Oxygen transport</keyword>
<dbReference type="PROSITE" id="PS01033">
    <property type="entry name" value="GLOBIN"/>
    <property type="match status" value="1"/>
</dbReference>
<dbReference type="InterPro" id="IPR009050">
    <property type="entry name" value="Globin-like_sf"/>
</dbReference>
<reference evidence="8 9" key="1">
    <citation type="submission" date="2014-12" db="EMBL/GenBank/DDBJ databases">
        <title>Whole genome sequencing of Sphingobium xenophagum OW59.</title>
        <authorList>
            <person name="Ohta Y."/>
            <person name="Nishi S."/>
            <person name="Hatada Y."/>
        </authorList>
    </citation>
    <scope>NUCLEOTIDE SEQUENCE [LARGE SCALE GENOMIC DNA]</scope>
    <source>
        <strain evidence="8 9">OW59</strain>
    </source>
</reference>
<dbReference type="STRING" id="1192759.GCA_000277525_02431"/>
<dbReference type="GO" id="GO:0071500">
    <property type="term" value="P:cellular response to nitrosative stress"/>
    <property type="evidence" value="ECO:0007669"/>
    <property type="project" value="TreeGrafter"/>
</dbReference>
<keyword evidence="5" id="KW-0408">Iron</keyword>
<dbReference type="AlphaFoldDB" id="A0A401J8V7"/>
<evidence type="ECO:0000256" key="2">
    <source>
        <dbReference type="ARBA" id="ARBA00022617"/>
    </source>
</evidence>
<evidence type="ECO:0000313" key="8">
    <source>
        <dbReference type="EMBL" id="GBH33045.1"/>
    </source>
</evidence>
<dbReference type="FunFam" id="1.10.490.10:FF:000003">
    <property type="entry name" value="Flavohemoprotein"/>
    <property type="match status" value="1"/>
</dbReference>
<dbReference type="SUPFAM" id="SSF46458">
    <property type="entry name" value="Globin-like"/>
    <property type="match status" value="1"/>
</dbReference>
<dbReference type="GO" id="GO:0008941">
    <property type="term" value="F:nitric oxide dioxygenase NAD(P)H activity"/>
    <property type="evidence" value="ECO:0007669"/>
    <property type="project" value="TreeGrafter"/>
</dbReference>
<evidence type="ECO:0000259" key="7">
    <source>
        <dbReference type="PROSITE" id="PS01033"/>
    </source>
</evidence>
<keyword evidence="4" id="KW-0479">Metal-binding</keyword>
<feature type="domain" description="Globin" evidence="7">
    <location>
        <begin position="27"/>
        <end position="163"/>
    </location>
</feature>
<evidence type="ECO:0000256" key="4">
    <source>
        <dbReference type="ARBA" id="ARBA00022723"/>
    </source>
</evidence>
<keyword evidence="6" id="KW-0813">Transport</keyword>
<organism evidence="8 9">
    <name type="scientific">Sphingobium xenophagum</name>
    <dbReference type="NCBI Taxonomy" id="121428"/>
    <lineage>
        <taxon>Bacteria</taxon>
        <taxon>Pseudomonadati</taxon>
        <taxon>Pseudomonadota</taxon>
        <taxon>Alphaproteobacteria</taxon>
        <taxon>Sphingomonadales</taxon>
        <taxon>Sphingomonadaceae</taxon>
        <taxon>Sphingobium</taxon>
    </lineage>
</organism>
<accession>A0A401J8V7</accession>
<dbReference type="GO" id="GO:0019825">
    <property type="term" value="F:oxygen binding"/>
    <property type="evidence" value="ECO:0007669"/>
    <property type="project" value="InterPro"/>
</dbReference>
<sequence length="172" mass="19087">MRQRKPARTDSLYKQTVIMKRIVVTKALSPQTMTLVKATAPALQQHGVDITTRMYQRLFVDPEIKALFDMAAQESGAQPKRLAAAILAFAQNVDKLDVLKPAIERIAGRHVDTHIKPEHYPAVANALLPAIRDILGEAATDEILAAWGEAYWFLADILIAREAELYDEAQAA</sequence>
<dbReference type="GO" id="GO:0046210">
    <property type="term" value="P:nitric oxide catabolic process"/>
    <property type="evidence" value="ECO:0007669"/>
    <property type="project" value="TreeGrafter"/>
</dbReference>
<gene>
    <name evidence="8" type="ORF">MBESOW_P4210</name>
</gene>
<keyword evidence="2 6" id="KW-0349">Heme</keyword>
<evidence type="ECO:0000256" key="6">
    <source>
        <dbReference type="RuleBase" id="RU000356"/>
    </source>
</evidence>
<dbReference type="EMBL" id="BBQY01000061">
    <property type="protein sequence ID" value="GBH33045.1"/>
    <property type="molecule type" value="Genomic_DNA"/>
</dbReference>
<keyword evidence="8" id="KW-0560">Oxidoreductase</keyword>
<dbReference type="Proteomes" id="UP000290975">
    <property type="component" value="Unassembled WGS sequence"/>
</dbReference>
<evidence type="ECO:0000256" key="5">
    <source>
        <dbReference type="ARBA" id="ARBA00023004"/>
    </source>
</evidence>
<dbReference type="PANTHER" id="PTHR43396:SF3">
    <property type="entry name" value="FLAVOHEMOPROTEIN"/>
    <property type="match status" value="1"/>
</dbReference>
<dbReference type="InterPro" id="IPR012292">
    <property type="entry name" value="Globin/Proto"/>
</dbReference>
<evidence type="ECO:0000256" key="1">
    <source>
        <dbReference type="ARBA" id="ARBA00006401"/>
    </source>
</evidence>
<dbReference type="GO" id="GO:0020037">
    <property type="term" value="F:heme binding"/>
    <property type="evidence" value="ECO:0007669"/>
    <property type="project" value="InterPro"/>
</dbReference>
<dbReference type="InterPro" id="IPR000971">
    <property type="entry name" value="Globin"/>
</dbReference>
<dbReference type="GO" id="GO:0071949">
    <property type="term" value="F:FAD binding"/>
    <property type="evidence" value="ECO:0007669"/>
    <property type="project" value="TreeGrafter"/>
</dbReference>
<proteinExistence type="inferred from homology"/>
<dbReference type="GO" id="GO:0046872">
    <property type="term" value="F:metal ion binding"/>
    <property type="evidence" value="ECO:0007669"/>
    <property type="project" value="UniProtKB-KW"/>
</dbReference>
<keyword evidence="8" id="KW-0223">Dioxygenase</keyword>
<dbReference type="GO" id="GO:0005344">
    <property type="term" value="F:oxygen carrier activity"/>
    <property type="evidence" value="ECO:0007669"/>
    <property type="project" value="UniProtKB-KW"/>
</dbReference>
<comment type="similarity">
    <text evidence="1">In the C-terminal section; belongs to the flavoprotein pyridine nucleotide cytochrome reductase family.</text>
</comment>
<comment type="caution">
    <text evidence="8">The sequence shown here is derived from an EMBL/GenBank/DDBJ whole genome shotgun (WGS) entry which is preliminary data.</text>
</comment>
<evidence type="ECO:0000313" key="9">
    <source>
        <dbReference type="Proteomes" id="UP000290975"/>
    </source>
</evidence>
<comment type="similarity">
    <text evidence="6">Belongs to the globin family.</text>
</comment>
<dbReference type="PANTHER" id="PTHR43396">
    <property type="entry name" value="FLAVOHEMOPROTEIN"/>
    <property type="match status" value="1"/>
</dbReference>
<evidence type="ECO:0000256" key="3">
    <source>
        <dbReference type="ARBA" id="ARBA00022621"/>
    </source>
</evidence>
<keyword evidence="9" id="KW-1185">Reference proteome</keyword>
<dbReference type="Gene3D" id="1.10.490.10">
    <property type="entry name" value="Globins"/>
    <property type="match status" value="1"/>
</dbReference>
<dbReference type="Pfam" id="PF00042">
    <property type="entry name" value="Globin"/>
    <property type="match status" value="1"/>
</dbReference>
<protein>
    <submittedName>
        <fullName evidence="8">Nitric oxide dioxygenase</fullName>
    </submittedName>
</protein>